<dbReference type="OrthoDB" id="6056921at2"/>
<dbReference type="InterPro" id="IPR013190">
    <property type="entry name" value="GH98_C"/>
</dbReference>
<gene>
    <name evidence="2" type="ORF">ESB13_01490</name>
</gene>
<proteinExistence type="predicted"/>
<dbReference type="Gene3D" id="2.60.120.260">
    <property type="entry name" value="Galactose-binding domain-like"/>
    <property type="match status" value="2"/>
</dbReference>
<dbReference type="InterPro" id="IPR026444">
    <property type="entry name" value="Secre_tail"/>
</dbReference>
<dbReference type="SUPFAM" id="SSF49785">
    <property type="entry name" value="Galactose-binding domain-like"/>
    <property type="match status" value="2"/>
</dbReference>
<dbReference type="InterPro" id="IPR005084">
    <property type="entry name" value="CBM6"/>
</dbReference>
<feature type="domain" description="CBM6" evidence="1">
    <location>
        <begin position="754"/>
        <end position="878"/>
    </location>
</feature>
<evidence type="ECO:0000313" key="3">
    <source>
        <dbReference type="Proteomes" id="UP000290545"/>
    </source>
</evidence>
<dbReference type="AlphaFoldDB" id="A0A4V1MAD7"/>
<evidence type="ECO:0000313" key="2">
    <source>
        <dbReference type="EMBL" id="RXK85516.1"/>
    </source>
</evidence>
<dbReference type="GO" id="GO:0005975">
    <property type="term" value="P:carbohydrate metabolic process"/>
    <property type="evidence" value="ECO:0007669"/>
    <property type="project" value="InterPro"/>
</dbReference>
<dbReference type="GO" id="GO:0003824">
    <property type="term" value="F:catalytic activity"/>
    <property type="evidence" value="ECO:0007669"/>
    <property type="project" value="UniProtKB-ARBA"/>
</dbReference>
<dbReference type="GO" id="GO:0030246">
    <property type="term" value="F:carbohydrate binding"/>
    <property type="evidence" value="ECO:0007669"/>
    <property type="project" value="InterPro"/>
</dbReference>
<dbReference type="Gene3D" id="3.20.20.80">
    <property type="entry name" value="Glycosidases"/>
    <property type="match status" value="1"/>
</dbReference>
<comment type="caution">
    <text evidence="2">The sequence shown here is derived from an EMBL/GenBank/DDBJ whole genome shotgun (WGS) entry which is preliminary data.</text>
</comment>
<name>A0A4V1MAD7_9BACT</name>
<dbReference type="Pfam" id="PF03422">
    <property type="entry name" value="CBM_6"/>
    <property type="match status" value="2"/>
</dbReference>
<dbReference type="Gene3D" id="2.60.220.10">
    <property type="entry name" value="Polysaccharide lyase family 8-like, C-terminal"/>
    <property type="match status" value="1"/>
</dbReference>
<dbReference type="Pfam" id="PF08307">
    <property type="entry name" value="Glyco_hydro_98C"/>
    <property type="match status" value="1"/>
</dbReference>
<dbReference type="Pfam" id="PF08306">
    <property type="entry name" value="Glyco_hydro_98M"/>
    <property type="match status" value="1"/>
</dbReference>
<keyword evidence="3" id="KW-1185">Reference proteome</keyword>
<dbReference type="CDD" id="cd04083">
    <property type="entry name" value="CBM35_Lmo2446-like"/>
    <property type="match status" value="1"/>
</dbReference>
<reference evidence="2 3" key="1">
    <citation type="submission" date="2019-01" db="EMBL/GenBank/DDBJ databases">
        <title>Filimonas sp. strain TTM-71.</title>
        <authorList>
            <person name="Chen W.-M."/>
        </authorList>
    </citation>
    <scope>NUCLEOTIDE SEQUENCE [LARGE SCALE GENOMIC DNA]</scope>
    <source>
        <strain evidence="2 3">TTM-71</strain>
    </source>
</reference>
<feature type="domain" description="CBM6" evidence="1">
    <location>
        <begin position="617"/>
        <end position="747"/>
    </location>
</feature>
<protein>
    <submittedName>
        <fullName evidence="2">Carbohydrate-binding protein</fullName>
    </submittedName>
</protein>
<dbReference type="PROSITE" id="PS51175">
    <property type="entry name" value="CBM6"/>
    <property type="match status" value="2"/>
</dbReference>
<evidence type="ECO:0000259" key="1">
    <source>
        <dbReference type="PROSITE" id="PS51175"/>
    </source>
</evidence>
<dbReference type="InterPro" id="IPR008979">
    <property type="entry name" value="Galactose-bd-like_sf"/>
</dbReference>
<dbReference type="EMBL" id="SDHZ01000001">
    <property type="protein sequence ID" value="RXK85516.1"/>
    <property type="molecule type" value="Genomic_DNA"/>
</dbReference>
<dbReference type="InterPro" id="IPR011071">
    <property type="entry name" value="Lyase_8-like_C"/>
</dbReference>
<sequence length="990" mass="109321">MKSTLLLKSRHRFAWLIALLLFAPFALHAQSAPLRRPISPSQPMWLIHIDSWNQADPQKIINMVPADIRPYVVFNISISINHDRLTSKWLQAEYGYEIAKSWLRVCAENRVWAMIQQSSGGFQHFSQSDLTVYEEFYRDYPNFIGFSYAEQFWGFDGSLQPPSSSSYDPLSPPWADRINLFANLLQLSNRYGGYLVVSWCPNQWNPNINPIGMLKRNAAFAAACRNYTENYILCEKYTQQTYQHDMESTCMGAYMSGYAGQYGIRYDETGWTDSTGTHANFTPATGVAPHLEHIMLTGQTVIDGTELIMTQQSRELNTAATPDGFTTRRWEFYPQLYNVNLDLFRKILDGHVRIPTRREVIDRTKVIIVNDVSSGSNQDQYSTPQTLFEGLYRMDTDGNYELNKSFFKKTGRYPSIPIAYQLDDTDANSFQVKINKSAYASRWPNITAKVNEMNTLFPSEYTGTLYAGRHENGWVTYNPFKTNQTATASIPFKYNTCSSMELSYAQYSAGVIKEYSNRLNIYLNNYDNVINTGLKTDIIRINGASTQPTWSYTDRGSHQASAVSGSWSGGVFTLTVQHNGPLDITINCAGTATGRLTSYTTATLVTPTQPPIYAGPLQHEAEHFDYRSINGNTANGASGTVRSYTGQGYLRFGTNAAASIRDTVSLQYAGSYQLRTRYSLTGGNVNTIGIYVNGSLVATPVFNQTDSNSAWAVQTQNITLNAGNNVIEFRASGAASNGVYFDNIEIVPISSGGNIIQENTTGFCSVNGTVDSNNGGYTGAGFANTDNAAGNGINWKVNFASTGTKSFTFRYASIDTRAANLLINGTVVAANVSFPSTGSWTNWSTVTVYTSFTSGIRDIRLEATGTSGLPNVDYMEVVGGTAAACTSGLSTVMATSVTSNDDKAQKLTAKTAGIEIFPNPAVHHVTVRLDSRWKAGDQLTLCDATGKRVEIRRIKGNAEQVNVSKLPPGMYFINVFNNSGIHVSLPVIKQ</sequence>
<dbReference type="CDD" id="cd04082">
    <property type="entry name" value="CBM35_pectate_lyase-like"/>
    <property type="match status" value="1"/>
</dbReference>
<accession>A0A4V1MAD7</accession>
<dbReference type="InterPro" id="IPR013191">
    <property type="entry name" value="GH98_central"/>
</dbReference>
<dbReference type="Proteomes" id="UP000290545">
    <property type="component" value="Unassembled WGS sequence"/>
</dbReference>
<dbReference type="Pfam" id="PF18962">
    <property type="entry name" value="Por_Secre_tail"/>
    <property type="match status" value="1"/>
</dbReference>
<dbReference type="NCBIfam" id="TIGR04183">
    <property type="entry name" value="Por_Secre_tail"/>
    <property type="match status" value="1"/>
</dbReference>
<organism evidence="2 3">
    <name type="scientific">Filimonas effusa</name>
    <dbReference type="NCBI Taxonomy" id="2508721"/>
    <lineage>
        <taxon>Bacteria</taxon>
        <taxon>Pseudomonadati</taxon>
        <taxon>Bacteroidota</taxon>
        <taxon>Chitinophagia</taxon>
        <taxon>Chitinophagales</taxon>
        <taxon>Chitinophagaceae</taxon>
        <taxon>Filimonas</taxon>
    </lineage>
</organism>
<dbReference type="RefSeq" id="WP_129001268.1">
    <property type="nucleotide sequence ID" value="NZ_SDHZ01000001.1"/>
</dbReference>